<dbReference type="SUPFAM" id="SSF53720">
    <property type="entry name" value="ALDH-like"/>
    <property type="match status" value="1"/>
</dbReference>
<protein>
    <submittedName>
        <fullName evidence="3">CoA-acylating methylmalonate-semialdehyde dehydrogenase</fullName>
    </submittedName>
</protein>
<dbReference type="GO" id="GO:0006210">
    <property type="term" value="P:thymine catabolic process"/>
    <property type="evidence" value="ECO:0007669"/>
    <property type="project" value="TreeGrafter"/>
</dbReference>
<keyword evidence="1" id="KW-0560">Oxidoreductase</keyword>
<dbReference type="RefSeq" id="WP_142539663.1">
    <property type="nucleotide sequence ID" value="NZ_BMIE01000001.1"/>
</dbReference>
<dbReference type="NCBIfam" id="TIGR01722">
    <property type="entry name" value="MMSDH"/>
    <property type="match status" value="1"/>
</dbReference>
<organism evidence="3 4">
    <name type="scientific">Psychrobacillus lasiicapitis</name>
    <dbReference type="NCBI Taxonomy" id="1636719"/>
    <lineage>
        <taxon>Bacteria</taxon>
        <taxon>Bacillati</taxon>
        <taxon>Bacillota</taxon>
        <taxon>Bacilli</taxon>
        <taxon>Bacillales</taxon>
        <taxon>Bacillaceae</taxon>
        <taxon>Psychrobacillus</taxon>
    </lineage>
</organism>
<dbReference type="EMBL" id="VDGH01000008">
    <property type="protein sequence ID" value="TQR11879.1"/>
    <property type="molecule type" value="Genomic_DNA"/>
</dbReference>
<accession>A0A544T343</accession>
<dbReference type="AlphaFoldDB" id="A0A544T343"/>
<keyword evidence="4" id="KW-1185">Reference proteome</keyword>
<name>A0A544T343_9BACI</name>
<proteinExistence type="predicted"/>
<dbReference type="Gene3D" id="3.40.605.10">
    <property type="entry name" value="Aldehyde Dehydrogenase, Chain A, domain 1"/>
    <property type="match status" value="1"/>
</dbReference>
<dbReference type="PANTHER" id="PTHR43866">
    <property type="entry name" value="MALONATE-SEMIALDEHYDE DEHYDROGENASE"/>
    <property type="match status" value="1"/>
</dbReference>
<dbReference type="FunFam" id="3.40.309.10:FF:000002">
    <property type="entry name" value="Methylmalonate-semialdehyde dehydrogenase (Acylating)"/>
    <property type="match status" value="1"/>
</dbReference>
<evidence type="ECO:0000313" key="4">
    <source>
        <dbReference type="Proteomes" id="UP000317316"/>
    </source>
</evidence>
<sequence length="503" mass="54192">MTTIQEVQKLSHFIGGKKVEGTSGRFGEVFNPSTGEVIAGVPLATAEETKQAIELAKKGQVEWQAKSLAKKMEVVLNFRNLLYSRQDELVDIVCLESGKTKADALGEITRGLESVDLALSAPHLLKGEYSVNVGGNINAFSTKSPLGVVAAIAPFNFPVMVPVAMTSMAVAVGNSVILKPSEKVPHSALFISELWAEAGLPEGVWSVVNGDKEVVDELLKNEDVSAISFVGSTRIAEYVYQTGTQHGKRVAAFGGGKNHMIIMPDADLEQAATAFLGAAYGAASQRCMAISTAMPVGEETAEKFVSILNEKVRALKVGPYTDEQVDFGPVISKEAKQNVLSEINNSIEEGASLVIDGRNPEICESSEGYYLGPTLLDNVTPDMKIYKEEVFGPARIVVRVPSLEDAIDLVNKHELGNGVTIYTNSGAASRKFTSEIEVGMVGVNVPIPIPVGYYNFGGWKSSKFGEGHMFGPDTVRFFTKNKTISERWPEDQLEQASFSFPSN</sequence>
<dbReference type="OrthoDB" id="9762913at2"/>
<dbReference type="InterPro" id="IPR016161">
    <property type="entry name" value="Ald_DH/histidinol_DH"/>
</dbReference>
<dbReference type="Pfam" id="PF00171">
    <property type="entry name" value="Aldedh"/>
    <property type="match status" value="1"/>
</dbReference>
<dbReference type="InterPro" id="IPR015590">
    <property type="entry name" value="Aldehyde_DH_dom"/>
</dbReference>
<dbReference type="GO" id="GO:0006574">
    <property type="term" value="P:L-valine catabolic process"/>
    <property type="evidence" value="ECO:0007669"/>
    <property type="project" value="TreeGrafter"/>
</dbReference>
<comment type="caution">
    <text evidence="3">The sequence shown here is derived from an EMBL/GenBank/DDBJ whole genome shotgun (WGS) entry which is preliminary data.</text>
</comment>
<dbReference type="CDD" id="cd07085">
    <property type="entry name" value="ALDH_F6_MMSDH"/>
    <property type="match status" value="1"/>
</dbReference>
<dbReference type="PANTHER" id="PTHR43866:SF4">
    <property type="entry name" value="MALONATE-SEMIALDEHYDE DEHYDROGENASE"/>
    <property type="match status" value="1"/>
</dbReference>
<evidence type="ECO:0000259" key="2">
    <source>
        <dbReference type="Pfam" id="PF00171"/>
    </source>
</evidence>
<dbReference type="Proteomes" id="UP000317316">
    <property type="component" value="Unassembled WGS sequence"/>
</dbReference>
<feature type="domain" description="Aldehyde dehydrogenase" evidence="2">
    <location>
        <begin position="21"/>
        <end position="484"/>
    </location>
</feature>
<gene>
    <name evidence="3" type="ORF">FG382_14805</name>
</gene>
<dbReference type="Gene3D" id="3.40.309.10">
    <property type="entry name" value="Aldehyde Dehydrogenase, Chain A, domain 2"/>
    <property type="match status" value="1"/>
</dbReference>
<dbReference type="InterPro" id="IPR016163">
    <property type="entry name" value="Ald_DH_C"/>
</dbReference>
<evidence type="ECO:0000313" key="3">
    <source>
        <dbReference type="EMBL" id="TQR11879.1"/>
    </source>
</evidence>
<dbReference type="GO" id="GO:0004491">
    <property type="term" value="F:methylmalonate-semialdehyde dehydrogenase (acylating, NAD) activity"/>
    <property type="evidence" value="ECO:0007669"/>
    <property type="project" value="InterPro"/>
</dbReference>
<dbReference type="InterPro" id="IPR016162">
    <property type="entry name" value="Ald_DH_N"/>
</dbReference>
<evidence type="ECO:0000256" key="1">
    <source>
        <dbReference type="ARBA" id="ARBA00023002"/>
    </source>
</evidence>
<dbReference type="InterPro" id="IPR010061">
    <property type="entry name" value="MeMal-semiAld_DH"/>
</dbReference>
<reference evidence="3 4" key="1">
    <citation type="submission" date="2019-05" db="EMBL/GenBank/DDBJ databases">
        <title>Psychrobacillus vulpis sp. nov., a new species isolated from feces of a red fox that inhabits in The Tablas de Daimiel Natural Park, Albacete, Spain.</title>
        <authorList>
            <person name="Rodriguez M."/>
            <person name="Reina J.C."/>
            <person name="Bejar V."/>
            <person name="Llamas I."/>
        </authorList>
    </citation>
    <scope>NUCLEOTIDE SEQUENCE [LARGE SCALE GENOMIC DNA]</scope>
    <source>
        <strain evidence="3 4">NEAU-3TGS17</strain>
    </source>
</reference>